<dbReference type="CDD" id="cd05466">
    <property type="entry name" value="PBP2_LTTR_substrate"/>
    <property type="match status" value="1"/>
</dbReference>
<name>A0ABW7WRH6_9NOCA</name>
<dbReference type="InterPro" id="IPR005119">
    <property type="entry name" value="LysR_subst-bd"/>
</dbReference>
<evidence type="ECO:0000256" key="1">
    <source>
        <dbReference type="ARBA" id="ARBA00009437"/>
    </source>
</evidence>
<protein>
    <submittedName>
        <fullName evidence="7">LysR substrate-binding domain-containing protein</fullName>
    </submittedName>
</protein>
<evidence type="ECO:0000313" key="7">
    <source>
        <dbReference type="EMBL" id="MFI2325031.1"/>
    </source>
</evidence>
<evidence type="ECO:0000256" key="5">
    <source>
        <dbReference type="ARBA" id="ARBA00023163"/>
    </source>
</evidence>
<keyword evidence="5" id="KW-0804">Transcription</keyword>
<organism evidence="7 8">
    <name type="scientific">Nocardia beijingensis</name>
    <dbReference type="NCBI Taxonomy" id="95162"/>
    <lineage>
        <taxon>Bacteria</taxon>
        <taxon>Bacillati</taxon>
        <taxon>Actinomycetota</taxon>
        <taxon>Actinomycetes</taxon>
        <taxon>Mycobacteriales</taxon>
        <taxon>Nocardiaceae</taxon>
        <taxon>Nocardia</taxon>
    </lineage>
</organism>
<proteinExistence type="inferred from homology"/>
<dbReference type="PROSITE" id="PS50931">
    <property type="entry name" value="HTH_LYSR"/>
    <property type="match status" value="1"/>
</dbReference>
<evidence type="ECO:0000313" key="8">
    <source>
        <dbReference type="Proteomes" id="UP001611450"/>
    </source>
</evidence>
<dbReference type="EMBL" id="JBIRXV010000010">
    <property type="protein sequence ID" value="MFI2325031.1"/>
    <property type="molecule type" value="Genomic_DNA"/>
</dbReference>
<dbReference type="Gene3D" id="3.40.190.290">
    <property type="match status" value="1"/>
</dbReference>
<dbReference type="Pfam" id="PF03466">
    <property type="entry name" value="LysR_substrate"/>
    <property type="match status" value="1"/>
</dbReference>
<evidence type="ECO:0000256" key="4">
    <source>
        <dbReference type="ARBA" id="ARBA00023159"/>
    </source>
</evidence>
<feature type="domain" description="HTH lysR-type" evidence="6">
    <location>
        <begin position="2"/>
        <end position="59"/>
    </location>
</feature>
<evidence type="ECO:0000256" key="3">
    <source>
        <dbReference type="ARBA" id="ARBA00023125"/>
    </source>
</evidence>
<gene>
    <name evidence="7" type="ORF">ACH47G_31465</name>
</gene>
<reference evidence="7 8" key="1">
    <citation type="submission" date="2024-10" db="EMBL/GenBank/DDBJ databases">
        <title>The Natural Products Discovery Center: Release of the First 8490 Sequenced Strains for Exploring Actinobacteria Biosynthetic Diversity.</title>
        <authorList>
            <person name="Kalkreuter E."/>
            <person name="Kautsar S.A."/>
            <person name="Yang D."/>
            <person name="Bader C.D."/>
            <person name="Teijaro C.N."/>
            <person name="Fluegel L."/>
            <person name="Davis C.M."/>
            <person name="Simpson J.R."/>
            <person name="Lauterbach L."/>
            <person name="Steele A.D."/>
            <person name="Gui C."/>
            <person name="Meng S."/>
            <person name="Li G."/>
            <person name="Viehrig K."/>
            <person name="Ye F."/>
            <person name="Su P."/>
            <person name="Kiefer A.F."/>
            <person name="Nichols A."/>
            <person name="Cepeda A.J."/>
            <person name="Yan W."/>
            <person name="Fan B."/>
            <person name="Jiang Y."/>
            <person name="Adhikari A."/>
            <person name="Zheng C.-J."/>
            <person name="Schuster L."/>
            <person name="Cowan T.M."/>
            <person name="Smanski M.J."/>
            <person name="Chevrette M.G."/>
            <person name="De Carvalho L.P.S."/>
            <person name="Shen B."/>
        </authorList>
    </citation>
    <scope>NUCLEOTIDE SEQUENCE [LARGE SCALE GENOMIC DNA]</scope>
    <source>
        <strain evidence="7 8">NPDC019626</strain>
    </source>
</reference>
<dbReference type="SUPFAM" id="SSF53850">
    <property type="entry name" value="Periplasmic binding protein-like II"/>
    <property type="match status" value="1"/>
</dbReference>
<comment type="similarity">
    <text evidence="1">Belongs to the LysR transcriptional regulatory family.</text>
</comment>
<accession>A0ABW7WRH6</accession>
<dbReference type="InterPro" id="IPR036390">
    <property type="entry name" value="WH_DNA-bd_sf"/>
</dbReference>
<keyword evidence="3" id="KW-0238">DNA-binding</keyword>
<dbReference type="SUPFAM" id="SSF46785">
    <property type="entry name" value="Winged helix' DNA-binding domain"/>
    <property type="match status" value="1"/>
</dbReference>
<dbReference type="InterPro" id="IPR036388">
    <property type="entry name" value="WH-like_DNA-bd_sf"/>
</dbReference>
<dbReference type="PANTHER" id="PTHR30346">
    <property type="entry name" value="TRANSCRIPTIONAL DUAL REGULATOR HCAR-RELATED"/>
    <property type="match status" value="1"/>
</dbReference>
<dbReference type="Pfam" id="PF00126">
    <property type="entry name" value="HTH_1"/>
    <property type="match status" value="1"/>
</dbReference>
<dbReference type="PANTHER" id="PTHR30346:SF28">
    <property type="entry name" value="HTH-TYPE TRANSCRIPTIONAL REGULATOR CYNR"/>
    <property type="match status" value="1"/>
</dbReference>
<sequence>MPTLRALECLVAVLNSGSVTEAAARLHLSQPALSHQIAALERELGTPVLERLPRGVRATATGRAIAADARAAVAAAERVVATGRAVAAGARGQLRIACADSMSASLLAPVLRAWHRRRPEVHLVLAELSSADAMAEMVSAGTADLALGPRPSRWEGHLVVIGTEEIVAVSPQGGGEPPAAVTFADIAAQPVVHYHPDNGLGAWLDEIAAGRGVALTASTRTRQATTAAQLAAAGLGIALVPTSALTATFSGAVRSLRPPLVREVVCLTATPGDPLVRRFLEDLRRRGVPVPSPIAAQLTARE</sequence>
<comment type="caution">
    <text evidence="7">The sequence shown here is derived from an EMBL/GenBank/DDBJ whole genome shotgun (WGS) entry which is preliminary data.</text>
</comment>
<dbReference type="Gene3D" id="1.10.10.10">
    <property type="entry name" value="Winged helix-like DNA-binding domain superfamily/Winged helix DNA-binding domain"/>
    <property type="match status" value="1"/>
</dbReference>
<keyword evidence="4" id="KW-0010">Activator</keyword>
<evidence type="ECO:0000259" key="6">
    <source>
        <dbReference type="PROSITE" id="PS50931"/>
    </source>
</evidence>
<dbReference type="RefSeq" id="WP_396948850.1">
    <property type="nucleotide sequence ID" value="NZ_JBIRXV010000010.1"/>
</dbReference>
<dbReference type="InterPro" id="IPR000847">
    <property type="entry name" value="LysR_HTH_N"/>
</dbReference>
<dbReference type="PRINTS" id="PR00039">
    <property type="entry name" value="HTHLYSR"/>
</dbReference>
<evidence type="ECO:0000256" key="2">
    <source>
        <dbReference type="ARBA" id="ARBA00023015"/>
    </source>
</evidence>
<dbReference type="Proteomes" id="UP001611450">
    <property type="component" value="Unassembled WGS sequence"/>
</dbReference>
<keyword evidence="8" id="KW-1185">Reference proteome</keyword>
<keyword evidence="2" id="KW-0805">Transcription regulation</keyword>